<dbReference type="PROSITE" id="PS50987">
    <property type="entry name" value="HTH_ARSR_2"/>
    <property type="match status" value="1"/>
</dbReference>
<name>A0ABU3W3H7_9GAMM</name>
<dbReference type="NCBIfam" id="NF033788">
    <property type="entry name" value="HTH_metalloreg"/>
    <property type="match status" value="1"/>
</dbReference>
<dbReference type="Gene3D" id="1.10.10.10">
    <property type="entry name" value="Winged helix-like DNA-binding domain superfamily/Winged helix DNA-binding domain"/>
    <property type="match status" value="1"/>
</dbReference>
<evidence type="ECO:0000256" key="1">
    <source>
        <dbReference type="ARBA" id="ARBA00023015"/>
    </source>
</evidence>
<keyword evidence="6" id="KW-1185">Reference proteome</keyword>
<comment type="caution">
    <text evidence="5">The sequence shown here is derived from an EMBL/GenBank/DDBJ whole genome shotgun (WGS) entry which is preliminary data.</text>
</comment>
<reference evidence="5 6" key="1">
    <citation type="submission" date="2023-10" db="EMBL/GenBank/DDBJ databases">
        <title>Characteristics and mechanism of a salt-tolerant marine origin heterotrophic nitrifying- aerobic denitrifying bacteria Marinobacter xestospongiae HN1.</title>
        <authorList>
            <person name="Qi R."/>
        </authorList>
    </citation>
    <scope>NUCLEOTIDE SEQUENCE [LARGE SCALE GENOMIC DNA]</scope>
    <source>
        <strain evidence="5 6">HN1</strain>
    </source>
</reference>
<feature type="domain" description="HTH arsR-type" evidence="4">
    <location>
        <begin position="11"/>
        <end position="108"/>
    </location>
</feature>
<accession>A0ABU3W3H7</accession>
<dbReference type="PANTHER" id="PTHR33154">
    <property type="entry name" value="TRANSCRIPTIONAL REGULATOR, ARSR FAMILY"/>
    <property type="match status" value="1"/>
</dbReference>
<dbReference type="InterPro" id="IPR011991">
    <property type="entry name" value="ArsR-like_HTH"/>
</dbReference>
<proteinExistence type="predicted"/>
<evidence type="ECO:0000313" key="5">
    <source>
        <dbReference type="EMBL" id="MDV2080541.1"/>
    </source>
</evidence>
<keyword evidence="3" id="KW-0804">Transcription</keyword>
<evidence type="ECO:0000259" key="4">
    <source>
        <dbReference type="PROSITE" id="PS50987"/>
    </source>
</evidence>
<gene>
    <name evidence="5" type="ORF">RYS15_17795</name>
</gene>
<sequence>MGTRNTDTLNTDTRNQDHLCRAFKALANPTRLRIYQQIRDQRSGEVADSGCKLVDFINSLKVGAPTVSHHLKELVNAGLIEVRRDGRFLTCYLKEDRREELHRFWERT</sequence>
<dbReference type="InterPro" id="IPR036388">
    <property type="entry name" value="WH-like_DNA-bd_sf"/>
</dbReference>
<evidence type="ECO:0000256" key="2">
    <source>
        <dbReference type="ARBA" id="ARBA00023125"/>
    </source>
</evidence>
<keyword evidence="1" id="KW-0805">Transcription regulation</keyword>
<dbReference type="SUPFAM" id="SSF46785">
    <property type="entry name" value="Winged helix' DNA-binding domain"/>
    <property type="match status" value="1"/>
</dbReference>
<organism evidence="5 6">
    <name type="scientific">Marinobacter xestospongiae</name>
    <dbReference type="NCBI Taxonomy" id="994319"/>
    <lineage>
        <taxon>Bacteria</taxon>
        <taxon>Pseudomonadati</taxon>
        <taxon>Pseudomonadota</taxon>
        <taxon>Gammaproteobacteria</taxon>
        <taxon>Pseudomonadales</taxon>
        <taxon>Marinobacteraceae</taxon>
        <taxon>Marinobacter</taxon>
    </lineage>
</organism>
<evidence type="ECO:0000256" key="3">
    <source>
        <dbReference type="ARBA" id="ARBA00023163"/>
    </source>
</evidence>
<dbReference type="InterPro" id="IPR051081">
    <property type="entry name" value="HTH_MetalResp_TranReg"/>
</dbReference>
<dbReference type="Proteomes" id="UP001269819">
    <property type="component" value="Unassembled WGS sequence"/>
</dbReference>
<dbReference type="Pfam" id="PF12840">
    <property type="entry name" value="HTH_20"/>
    <property type="match status" value="1"/>
</dbReference>
<evidence type="ECO:0000313" key="6">
    <source>
        <dbReference type="Proteomes" id="UP001269819"/>
    </source>
</evidence>
<keyword evidence="2" id="KW-0238">DNA-binding</keyword>
<dbReference type="InterPro" id="IPR036390">
    <property type="entry name" value="WH_DNA-bd_sf"/>
</dbReference>
<dbReference type="RefSeq" id="WP_316974941.1">
    <property type="nucleotide sequence ID" value="NZ_JAWIIJ010000015.1"/>
</dbReference>
<dbReference type="SMART" id="SM00418">
    <property type="entry name" value="HTH_ARSR"/>
    <property type="match status" value="1"/>
</dbReference>
<protein>
    <submittedName>
        <fullName evidence="5">Metalloregulator ArsR/SmtB family transcription factor</fullName>
    </submittedName>
</protein>
<dbReference type="EMBL" id="JAWIIJ010000015">
    <property type="protein sequence ID" value="MDV2080541.1"/>
    <property type="molecule type" value="Genomic_DNA"/>
</dbReference>
<dbReference type="CDD" id="cd00090">
    <property type="entry name" value="HTH_ARSR"/>
    <property type="match status" value="1"/>
</dbReference>
<dbReference type="InterPro" id="IPR001845">
    <property type="entry name" value="HTH_ArsR_DNA-bd_dom"/>
</dbReference>
<dbReference type="PANTHER" id="PTHR33154:SF33">
    <property type="entry name" value="TRANSCRIPTIONAL REPRESSOR SDPR"/>
    <property type="match status" value="1"/>
</dbReference>